<evidence type="ECO:0000313" key="2">
    <source>
        <dbReference type="EMBL" id="ACL66792.1"/>
    </source>
</evidence>
<dbReference type="Proteomes" id="UP000007089">
    <property type="component" value="Chromosome"/>
</dbReference>
<feature type="signal peptide" evidence="1">
    <location>
        <begin position="1"/>
        <end position="18"/>
    </location>
</feature>
<evidence type="ECO:0008006" key="4">
    <source>
        <dbReference type="Google" id="ProtNLM"/>
    </source>
</evidence>
<organism evidence="2 3">
    <name type="scientific">Anaeromyxobacter dehalogenans (strain ATCC BAA-258 / DSM 21875 / 2CP-1)</name>
    <dbReference type="NCBI Taxonomy" id="455488"/>
    <lineage>
        <taxon>Bacteria</taxon>
        <taxon>Pseudomonadati</taxon>
        <taxon>Myxococcota</taxon>
        <taxon>Myxococcia</taxon>
        <taxon>Myxococcales</taxon>
        <taxon>Cystobacterineae</taxon>
        <taxon>Anaeromyxobacteraceae</taxon>
        <taxon>Anaeromyxobacter</taxon>
    </lineage>
</organism>
<dbReference type="RefSeq" id="WP_015934595.1">
    <property type="nucleotide sequence ID" value="NC_011891.1"/>
</dbReference>
<accession>B8J5D0</accession>
<dbReference type="AlphaFoldDB" id="B8J5D0"/>
<evidence type="ECO:0000256" key="1">
    <source>
        <dbReference type="SAM" id="SignalP"/>
    </source>
</evidence>
<sequence length="205" mass="22073">MKNILAILALSAPLLAGAQESAPRLQEDPRAARFRDVERGLFVGMEAGYMGFTDTPTEDPAKYPYAGKGGGAAGGLMVGLTLGMDFGNRLSMAVYGQGGNQKGSSSYGAFSLFAGGLDLRVALLGWTDRNDWERFYLYVHGRGGYAKSWPEGLFSTNDVVVQGGPGIEYFTRLRHFSVGLAADYVYATKAKASGYAVYPTVRYTF</sequence>
<keyword evidence="1" id="KW-0732">Signal</keyword>
<gene>
    <name evidence="2" type="ordered locus">A2cp1_3462</name>
</gene>
<evidence type="ECO:0000313" key="3">
    <source>
        <dbReference type="Proteomes" id="UP000007089"/>
    </source>
</evidence>
<feature type="chain" id="PRO_5002874886" description="Outer membrane protein beta-barrel domain-containing protein" evidence="1">
    <location>
        <begin position="19"/>
        <end position="205"/>
    </location>
</feature>
<protein>
    <recommendedName>
        <fullName evidence="4">Outer membrane protein beta-barrel domain-containing protein</fullName>
    </recommendedName>
</protein>
<dbReference type="NCBIfam" id="NF033755">
    <property type="entry name" value="gliding_CglE"/>
    <property type="match status" value="1"/>
</dbReference>
<dbReference type="KEGG" id="acp:A2cp1_3462"/>
<dbReference type="EMBL" id="CP001359">
    <property type="protein sequence ID" value="ACL66792.1"/>
    <property type="molecule type" value="Genomic_DNA"/>
</dbReference>
<dbReference type="HOGENOM" id="CLU_1309037_0_0_7"/>
<name>B8J5D0_ANAD2</name>
<proteinExistence type="predicted"/>
<keyword evidence="3" id="KW-1185">Reference proteome</keyword>
<reference evidence="2" key="1">
    <citation type="submission" date="2009-01" db="EMBL/GenBank/DDBJ databases">
        <title>Complete sequence of Anaeromyxobacter dehalogenans 2CP-1.</title>
        <authorList>
            <consortium name="US DOE Joint Genome Institute"/>
            <person name="Lucas S."/>
            <person name="Copeland A."/>
            <person name="Lapidus A."/>
            <person name="Glavina del Rio T."/>
            <person name="Dalin E."/>
            <person name="Tice H."/>
            <person name="Bruce D."/>
            <person name="Goodwin L."/>
            <person name="Pitluck S."/>
            <person name="Saunders E."/>
            <person name="Brettin T."/>
            <person name="Detter J.C."/>
            <person name="Han C."/>
            <person name="Larimer F."/>
            <person name="Land M."/>
            <person name="Hauser L."/>
            <person name="Kyrpides N."/>
            <person name="Ovchinnikova G."/>
            <person name="Beliaev A.S."/>
            <person name="Richardson P."/>
        </authorList>
    </citation>
    <scope>NUCLEOTIDE SEQUENCE</scope>
    <source>
        <strain evidence="2">2CP-1</strain>
    </source>
</reference>